<dbReference type="PROSITE" id="PS50405">
    <property type="entry name" value="GST_CTER"/>
    <property type="match status" value="1"/>
</dbReference>
<dbReference type="InterPro" id="IPR036282">
    <property type="entry name" value="Glutathione-S-Trfase_C_sf"/>
</dbReference>
<dbReference type="HOGENOM" id="CLU_039745_0_0_1"/>
<dbReference type="GeneID" id="19972043"/>
<organism evidence="3 4">
    <name type="scientific">Cyphellophora europaea (strain CBS 101466)</name>
    <name type="common">Phialophora europaea</name>
    <dbReference type="NCBI Taxonomy" id="1220924"/>
    <lineage>
        <taxon>Eukaryota</taxon>
        <taxon>Fungi</taxon>
        <taxon>Dikarya</taxon>
        <taxon>Ascomycota</taxon>
        <taxon>Pezizomycotina</taxon>
        <taxon>Eurotiomycetes</taxon>
        <taxon>Chaetothyriomycetidae</taxon>
        <taxon>Chaetothyriales</taxon>
        <taxon>Cyphellophoraceae</taxon>
        <taxon>Cyphellophora</taxon>
    </lineage>
</organism>
<dbReference type="Pfam" id="PF13417">
    <property type="entry name" value="GST_N_3"/>
    <property type="match status" value="1"/>
</dbReference>
<dbReference type="VEuPathDB" id="FungiDB:HMPREF1541_04704"/>
<sequence length="329" mass="36863">MTDAANNGIVLYHYSFSPYARRVIWYLALRGIDYAECKQPPIMPRPDLEAIGVNYRRIPICAIGKDVYCDTRIIIRKLEELFPDGALGATDADQRAMQKLLEVWKIEAGVFVRGSQLIPSDTPIVKDVKFQKDRENFSGRPWSKEVVDANRPEAVAAIRNSFKFLETTLLADNREWVLKTDKPSLADIEAVWVFHWMKGLKGALPSDVISPKHYPKVFAWIDRFDRACNDAKKRAPKPTALKGDVAAKRVLDAKFAGQDIGVNATDPLGLTKGQEVEVWPTDSGFRQRDRGSLIGLDDDEVVIAAGNGVRLHFPRTGFRVAAIDARSKL</sequence>
<evidence type="ECO:0008006" key="5">
    <source>
        <dbReference type="Google" id="ProtNLM"/>
    </source>
</evidence>
<dbReference type="InterPro" id="IPR036249">
    <property type="entry name" value="Thioredoxin-like_sf"/>
</dbReference>
<keyword evidence="4" id="KW-1185">Reference proteome</keyword>
<name>W2RVH3_CYPE1</name>
<dbReference type="Gene3D" id="3.40.30.110">
    <property type="match status" value="2"/>
</dbReference>
<gene>
    <name evidence="3" type="ORF">HMPREF1541_04704</name>
</gene>
<dbReference type="AlphaFoldDB" id="W2RVH3"/>
<dbReference type="Pfam" id="PF25907">
    <property type="entry name" value="DUF7962"/>
    <property type="match status" value="1"/>
</dbReference>
<dbReference type="OrthoDB" id="202840at2759"/>
<dbReference type="PROSITE" id="PS50404">
    <property type="entry name" value="GST_NTER"/>
    <property type="match status" value="1"/>
</dbReference>
<protein>
    <recommendedName>
        <fullName evidence="5">GST N-terminal domain-containing protein</fullName>
    </recommendedName>
</protein>
<dbReference type="InterPro" id="IPR050983">
    <property type="entry name" value="GST_Omega/HSP26"/>
</dbReference>
<dbReference type="PANTHER" id="PTHR43968">
    <property type="match status" value="1"/>
</dbReference>
<dbReference type="Gene3D" id="1.20.1050.10">
    <property type="match status" value="1"/>
</dbReference>
<dbReference type="GO" id="GO:0005737">
    <property type="term" value="C:cytoplasm"/>
    <property type="evidence" value="ECO:0007669"/>
    <property type="project" value="TreeGrafter"/>
</dbReference>
<dbReference type="PANTHER" id="PTHR43968:SF6">
    <property type="entry name" value="GLUTATHIONE S-TRANSFERASE OMEGA"/>
    <property type="match status" value="1"/>
</dbReference>
<dbReference type="InParanoid" id="W2RVH3"/>
<feature type="domain" description="GST N-terminal" evidence="1">
    <location>
        <begin position="7"/>
        <end position="86"/>
    </location>
</feature>
<reference evidence="3 4" key="1">
    <citation type="submission" date="2013-03" db="EMBL/GenBank/DDBJ databases">
        <title>The Genome Sequence of Phialophora europaea CBS 101466.</title>
        <authorList>
            <consortium name="The Broad Institute Genomics Platform"/>
            <person name="Cuomo C."/>
            <person name="de Hoog S."/>
            <person name="Gorbushina A."/>
            <person name="Walker B."/>
            <person name="Young S.K."/>
            <person name="Zeng Q."/>
            <person name="Gargeya S."/>
            <person name="Fitzgerald M."/>
            <person name="Haas B."/>
            <person name="Abouelleil A."/>
            <person name="Allen A.W."/>
            <person name="Alvarado L."/>
            <person name="Arachchi H.M."/>
            <person name="Berlin A.M."/>
            <person name="Chapman S.B."/>
            <person name="Gainer-Dewar J."/>
            <person name="Goldberg J."/>
            <person name="Griggs A."/>
            <person name="Gujja S."/>
            <person name="Hansen M."/>
            <person name="Howarth C."/>
            <person name="Imamovic A."/>
            <person name="Ireland A."/>
            <person name="Larimer J."/>
            <person name="McCowan C."/>
            <person name="Murphy C."/>
            <person name="Pearson M."/>
            <person name="Poon T.W."/>
            <person name="Priest M."/>
            <person name="Roberts A."/>
            <person name="Saif S."/>
            <person name="Shea T."/>
            <person name="Sisk P."/>
            <person name="Sykes S."/>
            <person name="Wortman J."/>
            <person name="Nusbaum C."/>
            <person name="Birren B."/>
        </authorList>
    </citation>
    <scope>NUCLEOTIDE SEQUENCE [LARGE SCALE GENOMIC DNA]</scope>
    <source>
        <strain evidence="3 4">CBS 101466</strain>
    </source>
</reference>
<dbReference type="EMBL" id="KB822720">
    <property type="protein sequence ID" value="ETN40427.1"/>
    <property type="molecule type" value="Genomic_DNA"/>
</dbReference>
<dbReference type="STRING" id="1220924.W2RVH3"/>
<dbReference type="InterPro" id="IPR058268">
    <property type="entry name" value="DUF7962"/>
</dbReference>
<dbReference type="eggNOG" id="ENOG502S039">
    <property type="taxonomic scope" value="Eukaryota"/>
</dbReference>
<dbReference type="SUPFAM" id="SSF52833">
    <property type="entry name" value="Thioredoxin-like"/>
    <property type="match status" value="1"/>
</dbReference>
<evidence type="ECO:0000259" key="1">
    <source>
        <dbReference type="PROSITE" id="PS50404"/>
    </source>
</evidence>
<dbReference type="CDD" id="cd00570">
    <property type="entry name" value="GST_N_family"/>
    <property type="match status" value="1"/>
</dbReference>
<feature type="domain" description="GST C-terminal" evidence="2">
    <location>
        <begin position="99"/>
        <end position="245"/>
    </location>
</feature>
<dbReference type="InterPro" id="IPR004045">
    <property type="entry name" value="Glutathione_S-Trfase_N"/>
</dbReference>
<accession>W2RVH3</accession>
<evidence type="ECO:0000259" key="2">
    <source>
        <dbReference type="PROSITE" id="PS50405"/>
    </source>
</evidence>
<dbReference type="SUPFAM" id="SSF47616">
    <property type="entry name" value="GST C-terminal domain-like"/>
    <property type="match status" value="1"/>
</dbReference>
<dbReference type="RefSeq" id="XP_008717270.1">
    <property type="nucleotide sequence ID" value="XM_008719048.1"/>
</dbReference>
<proteinExistence type="predicted"/>
<dbReference type="InterPro" id="IPR010987">
    <property type="entry name" value="Glutathione-S-Trfase_C-like"/>
</dbReference>
<evidence type="ECO:0000313" key="4">
    <source>
        <dbReference type="Proteomes" id="UP000030752"/>
    </source>
</evidence>
<evidence type="ECO:0000313" key="3">
    <source>
        <dbReference type="EMBL" id="ETN40427.1"/>
    </source>
</evidence>
<dbReference type="Proteomes" id="UP000030752">
    <property type="component" value="Unassembled WGS sequence"/>
</dbReference>
<dbReference type="CDD" id="cd00299">
    <property type="entry name" value="GST_C_family"/>
    <property type="match status" value="1"/>
</dbReference>